<feature type="domain" description="Major facilitator superfamily (MFS) profile" evidence="8">
    <location>
        <begin position="1"/>
        <end position="339"/>
    </location>
</feature>
<evidence type="ECO:0000256" key="6">
    <source>
        <dbReference type="SAM" id="MobiDB-lite"/>
    </source>
</evidence>
<evidence type="ECO:0000313" key="9">
    <source>
        <dbReference type="EMBL" id="KXN68542.1"/>
    </source>
</evidence>
<protein>
    <submittedName>
        <fullName evidence="9">MFS general substrate transporter</fullName>
    </submittedName>
</protein>
<feature type="transmembrane region" description="Helical" evidence="7">
    <location>
        <begin position="239"/>
        <end position="260"/>
    </location>
</feature>
<dbReference type="OMA" id="WMRYPYF"/>
<dbReference type="AlphaFoldDB" id="A0A137P0M4"/>
<accession>A0A137P0M4</accession>
<feature type="region of interest" description="Disordered" evidence="6">
    <location>
        <begin position="192"/>
        <end position="220"/>
    </location>
</feature>
<evidence type="ECO:0000256" key="2">
    <source>
        <dbReference type="ARBA" id="ARBA00022448"/>
    </source>
</evidence>
<dbReference type="Gene3D" id="1.20.1250.20">
    <property type="entry name" value="MFS general substrate transporter like domains"/>
    <property type="match status" value="1"/>
</dbReference>
<feature type="transmembrane region" description="Helical" evidence="7">
    <location>
        <begin position="312"/>
        <end position="330"/>
    </location>
</feature>
<dbReference type="InterPro" id="IPR036259">
    <property type="entry name" value="MFS_trans_sf"/>
</dbReference>
<dbReference type="InterPro" id="IPR011701">
    <property type="entry name" value="MFS"/>
</dbReference>
<evidence type="ECO:0000256" key="7">
    <source>
        <dbReference type="SAM" id="Phobius"/>
    </source>
</evidence>
<dbReference type="OrthoDB" id="419616at2759"/>
<dbReference type="Pfam" id="PF07690">
    <property type="entry name" value="MFS_1"/>
    <property type="match status" value="1"/>
</dbReference>
<sequence>MSIVSSFIYFIVRDYIAENPNRVGYYVGTIASSFALSETLTSIGWGYLSDRVGRKPCLILGLLGSSLGMGLFGLSKSLGWAIATRSLHGIFNGDVSVIKTMVGELTDITNRPLAFSYLPIMKAIGSILGGLMGAALTNPVKNYPNWFAKDSIWDQYPYFLPCLFAAFTNILTAVLTYFCLDETLKTGQFYSSSSNSSDIETPQPNTANEESTALLQGNNQQPEQKSIFGLNITKDSERIMLSFMLLSLTSIMYNQLIVIWSATSIEKGGLNFNVKDIGKALSAPSFAILVFQLLIYPKLINLFGTLKLYRNLFPFYTLVFFLIPQINSIAKTDNLSLMW</sequence>
<evidence type="ECO:0000256" key="1">
    <source>
        <dbReference type="ARBA" id="ARBA00004141"/>
    </source>
</evidence>
<keyword evidence="2" id="KW-0813">Transport</keyword>
<feature type="transmembrane region" description="Helical" evidence="7">
    <location>
        <begin position="280"/>
        <end position="300"/>
    </location>
</feature>
<reference evidence="9 10" key="1">
    <citation type="journal article" date="2015" name="Genome Biol. Evol.">
        <title>Phylogenomic analyses indicate that early fungi evolved digesting cell walls of algal ancestors of land plants.</title>
        <authorList>
            <person name="Chang Y."/>
            <person name="Wang S."/>
            <person name="Sekimoto S."/>
            <person name="Aerts A.L."/>
            <person name="Choi C."/>
            <person name="Clum A."/>
            <person name="LaButti K.M."/>
            <person name="Lindquist E.A."/>
            <person name="Yee Ngan C."/>
            <person name="Ohm R.A."/>
            <person name="Salamov A.A."/>
            <person name="Grigoriev I.V."/>
            <person name="Spatafora J.W."/>
            <person name="Berbee M.L."/>
        </authorList>
    </citation>
    <scope>NUCLEOTIDE SEQUENCE [LARGE SCALE GENOMIC DNA]</scope>
    <source>
        <strain evidence="9 10">NRRL 28638</strain>
    </source>
</reference>
<dbReference type="EMBL" id="KQ964571">
    <property type="protein sequence ID" value="KXN68542.1"/>
    <property type="molecule type" value="Genomic_DNA"/>
</dbReference>
<organism evidence="9 10">
    <name type="scientific">Conidiobolus coronatus (strain ATCC 28846 / CBS 209.66 / NRRL 28638)</name>
    <name type="common">Delacroixia coronata</name>
    <dbReference type="NCBI Taxonomy" id="796925"/>
    <lineage>
        <taxon>Eukaryota</taxon>
        <taxon>Fungi</taxon>
        <taxon>Fungi incertae sedis</taxon>
        <taxon>Zoopagomycota</taxon>
        <taxon>Entomophthoromycotina</taxon>
        <taxon>Entomophthoromycetes</taxon>
        <taxon>Entomophthorales</taxon>
        <taxon>Ancylistaceae</taxon>
        <taxon>Conidiobolus</taxon>
    </lineage>
</organism>
<evidence type="ECO:0000256" key="4">
    <source>
        <dbReference type="ARBA" id="ARBA00022989"/>
    </source>
</evidence>
<feature type="transmembrane region" description="Helical" evidence="7">
    <location>
        <begin position="114"/>
        <end position="136"/>
    </location>
</feature>
<feature type="transmembrane region" description="Helical" evidence="7">
    <location>
        <begin position="23"/>
        <end position="45"/>
    </location>
</feature>
<evidence type="ECO:0000313" key="10">
    <source>
        <dbReference type="Proteomes" id="UP000070444"/>
    </source>
</evidence>
<comment type="subcellular location">
    <subcellularLocation>
        <location evidence="1">Membrane</location>
        <topology evidence="1">Multi-pass membrane protein</topology>
    </subcellularLocation>
</comment>
<dbReference type="PANTHER" id="PTHR23504">
    <property type="entry name" value="MAJOR FACILITATOR SUPERFAMILY DOMAIN-CONTAINING PROTEIN 10"/>
    <property type="match status" value="1"/>
</dbReference>
<proteinExistence type="predicted"/>
<dbReference type="PROSITE" id="PS50850">
    <property type="entry name" value="MFS"/>
    <property type="match status" value="1"/>
</dbReference>
<dbReference type="GO" id="GO:0016020">
    <property type="term" value="C:membrane"/>
    <property type="evidence" value="ECO:0007669"/>
    <property type="project" value="UniProtKB-SubCell"/>
</dbReference>
<dbReference type="Proteomes" id="UP000070444">
    <property type="component" value="Unassembled WGS sequence"/>
</dbReference>
<dbReference type="GO" id="GO:0022857">
    <property type="term" value="F:transmembrane transporter activity"/>
    <property type="evidence" value="ECO:0007669"/>
    <property type="project" value="InterPro"/>
</dbReference>
<evidence type="ECO:0000256" key="5">
    <source>
        <dbReference type="ARBA" id="ARBA00023136"/>
    </source>
</evidence>
<feature type="transmembrane region" description="Helical" evidence="7">
    <location>
        <begin position="57"/>
        <end position="74"/>
    </location>
</feature>
<keyword evidence="4 7" id="KW-1133">Transmembrane helix</keyword>
<dbReference type="InterPro" id="IPR020846">
    <property type="entry name" value="MFS_dom"/>
</dbReference>
<feature type="transmembrane region" description="Helical" evidence="7">
    <location>
        <begin position="156"/>
        <end position="180"/>
    </location>
</feature>
<keyword evidence="3 7" id="KW-0812">Transmembrane</keyword>
<gene>
    <name evidence="9" type="ORF">CONCODRAFT_60164</name>
</gene>
<dbReference type="SUPFAM" id="SSF103473">
    <property type="entry name" value="MFS general substrate transporter"/>
    <property type="match status" value="1"/>
</dbReference>
<keyword evidence="10" id="KW-1185">Reference proteome</keyword>
<keyword evidence="5 7" id="KW-0472">Membrane</keyword>
<feature type="non-terminal residue" evidence="9">
    <location>
        <position position="339"/>
    </location>
</feature>
<name>A0A137P0M4_CONC2</name>
<evidence type="ECO:0000259" key="8">
    <source>
        <dbReference type="PROSITE" id="PS50850"/>
    </source>
</evidence>
<evidence type="ECO:0000256" key="3">
    <source>
        <dbReference type="ARBA" id="ARBA00022692"/>
    </source>
</evidence>
<dbReference type="PANTHER" id="PTHR23504:SF15">
    <property type="entry name" value="MAJOR FACILITATOR SUPERFAMILY (MFS) PROFILE DOMAIN-CONTAINING PROTEIN"/>
    <property type="match status" value="1"/>
</dbReference>